<proteinExistence type="predicted"/>
<protein>
    <submittedName>
        <fullName evidence="1">AP-4 complex subunit epsilon</fullName>
    </submittedName>
</protein>
<organism evidence="1 2">
    <name type="scientific">Labeo rohita</name>
    <name type="common">Indian major carp</name>
    <name type="synonym">Cyprinus rohita</name>
    <dbReference type="NCBI Taxonomy" id="84645"/>
    <lineage>
        <taxon>Eukaryota</taxon>
        <taxon>Metazoa</taxon>
        <taxon>Chordata</taxon>
        <taxon>Craniata</taxon>
        <taxon>Vertebrata</taxon>
        <taxon>Euteleostomi</taxon>
        <taxon>Actinopterygii</taxon>
        <taxon>Neopterygii</taxon>
        <taxon>Teleostei</taxon>
        <taxon>Ostariophysi</taxon>
        <taxon>Cypriniformes</taxon>
        <taxon>Cyprinidae</taxon>
        <taxon>Labeoninae</taxon>
        <taxon>Labeonini</taxon>
        <taxon>Labeo</taxon>
    </lineage>
</organism>
<evidence type="ECO:0000313" key="1">
    <source>
        <dbReference type="EMBL" id="KAI2644570.1"/>
    </source>
</evidence>
<dbReference type="Proteomes" id="UP000830375">
    <property type="component" value="Unassembled WGS sequence"/>
</dbReference>
<evidence type="ECO:0000313" key="2">
    <source>
        <dbReference type="Proteomes" id="UP000830375"/>
    </source>
</evidence>
<sequence length="42" mass="4613">MRGVCFGDNLLKYVIIWDNPHSQMSLLAAIDAVCEDITADAC</sequence>
<keyword evidence="2" id="KW-1185">Reference proteome</keyword>
<reference evidence="1 2" key="1">
    <citation type="submission" date="2022-01" db="EMBL/GenBank/DDBJ databases">
        <title>A high-quality chromosome-level genome assembly of rohu carp, Labeo rohita.</title>
        <authorList>
            <person name="Arick M.A. II"/>
            <person name="Hsu C.-Y."/>
            <person name="Magbanua Z."/>
            <person name="Pechanova O."/>
            <person name="Grover C."/>
            <person name="Miller E."/>
            <person name="Thrash A."/>
            <person name="Ezzel L."/>
            <person name="Alam S."/>
            <person name="Benzie J."/>
            <person name="Hamilton M."/>
            <person name="Karsi A."/>
            <person name="Lawrence M.L."/>
            <person name="Peterson D.G."/>
        </authorList>
    </citation>
    <scope>NUCLEOTIDE SEQUENCE [LARGE SCALE GENOMIC DNA]</scope>
    <source>
        <strain evidence="2">BAU-BD-2019</strain>
        <tissue evidence="1">Blood</tissue>
    </source>
</reference>
<dbReference type="EMBL" id="JACTAM010002491">
    <property type="protein sequence ID" value="KAI2644570.1"/>
    <property type="molecule type" value="Genomic_DNA"/>
</dbReference>
<gene>
    <name evidence="1" type="ORF">H4Q32_029894</name>
</gene>
<comment type="caution">
    <text evidence="1">The sequence shown here is derived from an EMBL/GenBank/DDBJ whole genome shotgun (WGS) entry which is preliminary data.</text>
</comment>
<name>A0ABQ8L1F8_LABRO</name>
<accession>A0ABQ8L1F8</accession>